<keyword evidence="1" id="KW-0812">Transmembrane</keyword>
<dbReference type="VEuPathDB" id="TriTrypDB:TM35_000033310"/>
<evidence type="ECO:0000313" key="2">
    <source>
        <dbReference type="EMBL" id="ORC92578.1"/>
    </source>
</evidence>
<evidence type="ECO:0000313" key="3">
    <source>
        <dbReference type="Proteomes" id="UP000192257"/>
    </source>
</evidence>
<feature type="transmembrane region" description="Helical" evidence="1">
    <location>
        <begin position="53"/>
        <end position="76"/>
    </location>
</feature>
<dbReference type="RefSeq" id="XP_028886644.1">
    <property type="nucleotide sequence ID" value="XM_029022098.1"/>
</dbReference>
<keyword evidence="1" id="KW-1133">Transmembrane helix</keyword>
<dbReference type="GeneID" id="39981878"/>
<name>A0A1X0P6T9_9TRYP</name>
<organism evidence="2 3">
    <name type="scientific">Trypanosoma theileri</name>
    <dbReference type="NCBI Taxonomy" id="67003"/>
    <lineage>
        <taxon>Eukaryota</taxon>
        <taxon>Discoba</taxon>
        <taxon>Euglenozoa</taxon>
        <taxon>Kinetoplastea</taxon>
        <taxon>Metakinetoplastina</taxon>
        <taxon>Trypanosomatida</taxon>
        <taxon>Trypanosomatidae</taxon>
        <taxon>Trypanosoma</taxon>
    </lineage>
</organism>
<dbReference type="EMBL" id="NBCO01000003">
    <property type="protein sequence ID" value="ORC92578.1"/>
    <property type="molecule type" value="Genomic_DNA"/>
</dbReference>
<comment type="caution">
    <text evidence="2">The sequence shown here is derived from an EMBL/GenBank/DDBJ whole genome shotgun (WGS) entry which is preliminary data.</text>
</comment>
<keyword evidence="1" id="KW-0472">Membrane</keyword>
<proteinExistence type="predicted"/>
<sequence>MVVTQIGVRTANDKEEEAREKALMEAIAKENENPFQQAAQAIFGLAGNLYTNYLYTSGTLLLLWTWWGLYPSYARFRHKHIMRFRRRRQGEVRRALFYTRHIPKWDKKYLQRIELPEWSRERIPAMPKSFLKMDTSLHSSSLTPVQNNAVSASELSSAIAHESGNNDFTPLVTARTSAAATFAGAACAKSEGIVMAGVDAINESLPHDAADVDVHALQQQVRALLQHAHTTVVLRETHATRLSVPLGREVWWVAADEARRRREWWFWMQILIVARVLQDLLEMPEMPDLVQ</sequence>
<dbReference type="OrthoDB" id="271784at2759"/>
<evidence type="ECO:0000256" key="1">
    <source>
        <dbReference type="SAM" id="Phobius"/>
    </source>
</evidence>
<gene>
    <name evidence="2" type="ORF">TM35_000033310</name>
</gene>
<dbReference type="Proteomes" id="UP000192257">
    <property type="component" value="Unassembled WGS sequence"/>
</dbReference>
<reference evidence="2 3" key="1">
    <citation type="submission" date="2017-03" db="EMBL/GenBank/DDBJ databases">
        <title>An alternative strategy for trypanosome survival in the mammalian bloodstream revealed through genome and transcriptome analysis of the ubiquitous bovine parasite Trypanosoma (Megatrypanum) theileri.</title>
        <authorList>
            <person name="Kelly S."/>
            <person name="Ivens A."/>
            <person name="Mott A."/>
            <person name="O'Neill E."/>
            <person name="Emms D."/>
            <person name="Macleod O."/>
            <person name="Voorheis P."/>
            <person name="Matthews J."/>
            <person name="Matthews K."/>
            <person name="Carrington M."/>
        </authorList>
    </citation>
    <scope>NUCLEOTIDE SEQUENCE [LARGE SCALE GENOMIC DNA]</scope>
    <source>
        <strain evidence="2">Edinburgh</strain>
    </source>
</reference>
<accession>A0A1X0P6T9</accession>
<dbReference type="AlphaFoldDB" id="A0A1X0P6T9"/>
<keyword evidence="3" id="KW-1185">Reference proteome</keyword>
<protein>
    <submittedName>
        <fullName evidence="2">Uncharacterized protein</fullName>
    </submittedName>
</protein>